<feature type="region of interest" description="Disordered" evidence="1">
    <location>
        <begin position="39"/>
        <end position="98"/>
    </location>
</feature>
<keyword evidence="5" id="KW-1185">Reference proteome</keyword>
<dbReference type="GO" id="GO:0001401">
    <property type="term" value="C:SAM complex"/>
    <property type="evidence" value="ECO:0007669"/>
    <property type="project" value="TreeGrafter"/>
</dbReference>
<protein>
    <recommendedName>
        <fullName evidence="6">Glutathione S-transferase</fullName>
    </recommendedName>
</protein>
<feature type="region of interest" description="Disordered" evidence="1">
    <location>
        <begin position="194"/>
        <end position="213"/>
    </location>
</feature>
<dbReference type="GO" id="GO:0007005">
    <property type="term" value="P:mitochondrion organization"/>
    <property type="evidence" value="ECO:0007669"/>
    <property type="project" value="TreeGrafter"/>
</dbReference>
<dbReference type="AlphaFoldDB" id="A0A9P6FTF4"/>
<evidence type="ECO:0000259" key="2">
    <source>
        <dbReference type="Pfam" id="PF17171"/>
    </source>
</evidence>
<evidence type="ECO:0000313" key="4">
    <source>
        <dbReference type="EMBL" id="KAF9581520.1"/>
    </source>
</evidence>
<feature type="domain" description="Thioredoxin-like fold" evidence="3">
    <location>
        <begin position="220"/>
        <end position="314"/>
    </location>
</feature>
<gene>
    <name evidence="4" type="ORF">BGW38_001437</name>
</gene>
<dbReference type="InterPro" id="IPR050931">
    <property type="entry name" value="Mito_Protein_Transport_Metaxin"/>
</dbReference>
<dbReference type="CDD" id="cd03054">
    <property type="entry name" value="GST_N_Metaxin"/>
    <property type="match status" value="1"/>
</dbReference>
<dbReference type="InterPro" id="IPR012336">
    <property type="entry name" value="Thioredoxin-like_fold"/>
</dbReference>
<feature type="compositionally biased region" description="Low complexity" evidence="1">
    <location>
        <begin position="51"/>
        <end position="88"/>
    </location>
</feature>
<dbReference type="Proteomes" id="UP000780801">
    <property type="component" value="Unassembled WGS sequence"/>
</dbReference>
<organism evidence="4 5">
    <name type="scientific">Lunasporangiospora selenospora</name>
    <dbReference type="NCBI Taxonomy" id="979761"/>
    <lineage>
        <taxon>Eukaryota</taxon>
        <taxon>Fungi</taxon>
        <taxon>Fungi incertae sedis</taxon>
        <taxon>Mucoromycota</taxon>
        <taxon>Mortierellomycotina</taxon>
        <taxon>Mortierellomycetes</taxon>
        <taxon>Mortierellales</taxon>
        <taxon>Mortierellaceae</taxon>
        <taxon>Lunasporangiospora</taxon>
    </lineage>
</organism>
<reference evidence="4" key="1">
    <citation type="journal article" date="2020" name="Fungal Divers.">
        <title>Resolving the Mortierellaceae phylogeny through synthesis of multi-gene phylogenetics and phylogenomics.</title>
        <authorList>
            <person name="Vandepol N."/>
            <person name="Liber J."/>
            <person name="Desiro A."/>
            <person name="Na H."/>
            <person name="Kennedy M."/>
            <person name="Barry K."/>
            <person name="Grigoriev I.V."/>
            <person name="Miller A.N."/>
            <person name="O'Donnell K."/>
            <person name="Stajich J.E."/>
            <person name="Bonito G."/>
        </authorList>
    </citation>
    <scope>NUCLEOTIDE SEQUENCE</scope>
    <source>
        <strain evidence="4">KOD1015</strain>
    </source>
</reference>
<evidence type="ECO:0000259" key="3">
    <source>
        <dbReference type="Pfam" id="PF17172"/>
    </source>
</evidence>
<dbReference type="Pfam" id="PF17171">
    <property type="entry name" value="GST_C_6"/>
    <property type="match status" value="1"/>
</dbReference>
<name>A0A9P6FTF4_9FUNG</name>
<dbReference type="PANTHER" id="PTHR12289:SF77">
    <property type="entry name" value="METAXIN-2"/>
    <property type="match status" value="1"/>
</dbReference>
<dbReference type="PANTHER" id="PTHR12289">
    <property type="entry name" value="METAXIN RELATED"/>
    <property type="match status" value="1"/>
</dbReference>
<comment type="caution">
    <text evidence="4">The sequence shown here is derived from an EMBL/GenBank/DDBJ whole genome shotgun (WGS) entry which is preliminary data.</text>
</comment>
<sequence>MSEQEDQIISSTSEPVVEIVEEVQPDGSIIRKKKTTRVVTKRVLSSKPAETRTVSTTSTTSSNSTTSGEAVVVSSGSSSTESISSSQHTHTEESQQARQIELAEQEHHQHRETVAATVVTESIKVESTSEVKATNVSVKEETKGSSKIKLSISHDHPFFRFLSLFPLKTNPAPHTRPALVKPLVYAYAPGWQTKKAADGKEDEKETGQHSPTSGSFDVDSLKWMAYLKFNNIEYDVRPAFEPNMSPNGRLPFLALPNGSFVTSDDFEGWVQENKPADTGNSKLNHHEAAEAVAFAALAESKIHAALMYTLWFESTHFQITTRDHYFGHYNRFLQPVLAYREKSTIVDSMLQTRSQIEREQIFEEASAAIEALSVQLGDSQEYFFGKSQPSSLDAIVFSYLHVILTMPRLPSVDDGGRSSELARIVRKHSNLYLYAQRTWKTWFA</sequence>
<feature type="compositionally biased region" description="Basic and acidic residues" evidence="1">
    <location>
        <begin position="195"/>
        <end position="207"/>
    </location>
</feature>
<accession>A0A9P6FTF4</accession>
<dbReference type="OrthoDB" id="198787at2759"/>
<proteinExistence type="predicted"/>
<evidence type="ECO:0000256" key="1">
    <source>
        <dbReference type="SAM" id="MobiDB-lite"/>
    </source>
</evidence>
<feature type="domain" description="Metaxin glutathione S-transferase" evidence="2">
    <location>
        <begin position="365"/>
        <end position="437"/>
    </location>
</feature>
<dbReference type="Pfam" id="PF17172">
    <property type="entry name" value="GST_N_4"/>
    <property type="match status" value="1"/>
</dbReference>
<dbReference type="InterPro" id="IPR033468">
    <property type="entry name" value="Metaxin_GST"/>
</dbReference>
<dbReference type="EMBL" id="JAABOA010001452">
    <property type="protein sequence ID" value="KAF9581520.1"/>
    <property type="molecule type" value="Genomic_DNA"/>
</dbReference>
<evidence type="ECO:0008006" key="6">
    <source>
        <dbReference type="Google" id="ProtNLM"/>
    </source>
</evidence>
<evidence type="ECO:0000313" key="5">
    <source>
        <dbReference type="Proteomes" id="UP000780801"/>
    </source>
</evidence>